<sequence>MKLCPECQKLLDYAVIRINRCHFKEEKPTCANCPIHCYKPAMREKIRTVMRYSGPRMTYRHPILAAFHLIDGY</sequence>
<accession>A0A933GLH7</accession>
<reference evidence="1" key="1">
    <citation type="submission" date="2020-07" db="EMBL/GenBank/DDBJ databases">
        <title>Huge and variable diversity of episymbiotic CPR bacteria and DPANN archaea in groundwater ecosystems.</title>
        <authorList>
            <person name="He C.Y."/>
            <person name="Keren R."/>
            <person name="Whittaker M."/>
            <person name="Farag I.F."/>
            <person name="Doudna J."/>
            <person name="Cate J.H.D."/>
            <person name="Banfield J.F."/>
        </authorList>
    </citation>
    <scope>NUCLEOTIDE SEQUENCE</scope>
    <source>
        <strain evidence="1">NC_groundwater_1482_Ag_S-0.65um_47_24</strain>
    </source>
</reference>
<dbReference type="Pfam" id="PF11756">
    <property type="entry name" value="YgbA_NO"/>
    <property type="match status" value="1"/>
</dbReference>
<dbReference type="EMBL" id="JACQWF010000307">
    <property type="protein sequence ID" value="MBI4596088.1"/>
    <property type="molecule type" value="Genomic_DNA"/>
</dbReference>
<evidence type="ECO:0000313" key="2">
    <source>
        <dbReference type="Proteomes" id="UP000772181"/>
    </source>
</evidence>
<protein>
    <submittedName>
        <fullName evidence="1">Nitrous oxide-stimulated promoter family protein</fullName>
    </submittedName>
</protein>
<dbReference type="InterPro" id="IPR020483">
    <property type="entry name" value="Uncharacterised_YgbA"/>
</dbReference>
<dbReference type="Proteomes" id="UP000772181">
    <property type="component" value="Unassembled WGS sequence"/>
</dbReference>
<organism evidence="1 2">
    <name type="scientific">Tectimicrobiota bacterium</name>
    <dbReference type="NCBI Taxonomy" id="2528274"/>
    <lineage>
        <taxon>Bacteria</taxon>
        <taxon>Pseudomonadati</taxon>
        <taxon>Nitrospinota/Tectimicrobiota group</taxon>
        <taxon>Candidatus Tectimicrobiota</taxon>
    </lineage>
</organism>
<name>A0A933GLH7_UNCTE</name>
<gene>
    <name evidence="1" type="ORF">HY730_06885</name>
</gene>
<dbReference type="NCBIfam" id="NF007714">
    <property type="entry name" value="PRK10410.1-2"/>
    <property type="match status" value="1"/>
</dbReference>
<proteinExistence type="predicted"/>
<feature type="non-terminal residue" evidence="1">
    <location>
        <position position="73"/>
    </location>
</feature>
<comment type="caution">
    <text evidence="1">The sequence shown here is derived from an EMBL/GenBank/DDBJ whole genome shotgun (WGS) entry which is preliminary data.</text>
</comment>
<evidence type="ECO:0000313" key="1">
    <source>
        <dbReference type="EMBL" id="MBI4596088.1"/>
    </source>
</evidence>
<dbReference type="AlphaFoldDB" id="A0A933GLH7"/>